<comment type="subcellular location">
    <subcellularLocation>
        <location evidence="1 7">Cytoplasm</location>
    </subcellularLocation>
</comment>
<comment type="catalytic activity">
    <reaction evidence="7">
        <text>[protein]-L-isoaspartate + S-adenosyl-L-methionine = [protein]-L-isoaspartate alpha-methyl ester + S-adenosyl-L-homocysteine</text>
        <dbReference type="Rhea" id="RHEA:12705"/>
        <dbReference type="Rhea" id="RHEA-COMP:12143"/>
        <dbReference type="Rhea" id="RHEA-COMP:12144"/>
        <dbReference type="ChEBI" id="CHEBI:57856"/>
        <dbReference type="ChEBI" id="CHEBI:59789"/>
        <dbReference type="ChEBI" id="CHEBI:90596"/>
        <dbReference type="ChEBI" id="CHEBI:90598"/>
        <dbReference type="EC" id="2.1.1.77"/>
    </reaction>
</comment>
<dbReference type="RefSeq" id="WP_210681753.1">
    <property type="nucleotide sequence ID" value="NZ_JAGMWN010000003.1"/>
</dbReference>
<keyword evidence="3 7" id="KW-0963">Cytoplasm</keyword>
<evidence type="ECO:0000313" key="9">
    <source>
        <dbReference type="Proteomes" id="UP000672602"/>
    </source>
</evidence>
<evidence type="ECO:0000313" key="8">
    <source>
        <dbReference type="EMBL" id="MBP5856919.1"/>
    </source>
</evidence>
<evidence type="ECO:0000256" key="6">
    <source>
        <dbReference type="ARBA" id="ARBA00022691"/>
    </source>
</evidence>
<dbReference type="EMBL" id="JAGMWN010000003">
    <property type="protein sequence ID" value="MBP5856919.1"/>
    <property type="molecule type" value="Genomic_DNA"/>
</dbReference>
<dbReference type="InterPro" id="IPR029063">
    <property type="entry name" value="SAM-dependent_MTases_sf"/>
</dbReference>
<feature type="active site" evidence="7">
    <location>
        <position position="69"/>
    </location>
</feature>
<keyword evidence="6 7" id="KW-0949">S-adenosyl-L-methionine</keyword>
<keyword evidence="9" id="KW-1185">Reference proteome</keyword>
<evidence type="ECO:0000256" key="5">
    <source>
        <dbReference type="ARBA" id="ARBA00022679"/>
    </source>
</evidence>
<dbReference type="PANTHER" id="PTHR11579">
    <property type="entry name" value="PROTEIN-L-ISOASPARTATE O-METHYLTRANSFERASE"/>
    <property type="match status" value="1"/>
</dbReference>
<dbReference type="PROSITE" id="PS01279">
    <property type="entry name" value="PCMT"/>
    <property type="match status" value="1"/>
</dbReference>
<comment type="caution">
    <text evidence="8">The sequence shown here is derived from an EMBL/GenBank/DDBJ whole genome shotgun (WGS) entry which is preliminary data.</text>
</comment>
<keyword evidence="5 7" id="KW-0808">Transferase</keyword>
<name>A0A8J7S1E7_9PROT</name>
<dbReference type="NCBIfam" id="TIGR00080">
    <property type="entry name" value="pimt"/>
    <property type="match status" value="1"/>
</dbReference>
<dbReference type="InterPro" id="IPR000682">
    <property type="entry name" value="PCMT"/>
</dbReference>
<dbReference type="HAMAP" id="MF_00090">
    <property type="entry name" value="PIMT"/>
    <property type="match status" value="1"/>
</dbReference>
<comment type="similarity">
    <text evidence="2 7">Belongs to the methyltransferase superfamily. L-isoaspartyl/D-aspartyl protein methyltransferase family.</text>
</comment>
<dbReference type="AlphaFoldDB" id="A0A8J7S1E7"/>
<dbReference type="PANTHER" id="PTHR11579:SF0">
    <property type="entry name" value="PROTEIN-L-ISOASPARTATE(D-ASPARTATE) O-METHYLTRANSFERASE"/>
    <property type="match status" value="1"/>
</dbReference>
<evidence type="ECO:0000256" key="3">
    <source>
        <dbReference type="ARBA" id="ARBA00022490"/>
    </source>
</evidence>
<dbReference type="GO" id="GO:0030091">
    <property type="term" value="P:protein repair"/>
    <property type="evidence" value="ECO:0007669"/>
    <property type="project" value="UniProtKB-UniRule"/>
</dbReference>
<dbReference type="SUPFAM" id="SSF53335">
    <property type="entry name" value="S-adenosyl-L-methionine-dependent methyltransferases"/>
    <property type="match status" value="1"/>
</dbReference>
<dbReference type="FunFam" id="3.40.50.150:FF:000010">
    <property type="entry name" value="Protein-L-isoaspartate O-methyltransferase"/>
    <property type="match status" value="1"/>
</dbReference>
<dbReference type="NCBIfam" id="NF001453">
    <property type="entry name" value="PRK00312.1"/>
    <property type="match status" value="1"/>
</dbReference>
<proteinExistence type="inferred from homology"/>
<evidence type="ECO:0000256" key="7">
    <source>
        <dbReference type="HAMAP-Rule" id="MF_00090"/>
    </source>
</evidence>
<keyword evidence="4 7" id="KW-0489">Methyltransferase</keyword>
<dbReference type="GO" id="GO:0004719">
    <property type="term" value="F:protein-L-isoaspartate (D-aspartate) O-methyltransferase activity"/>
    <property type="evidence" value="ECO:0007669"/>
    <property type="project" value="UniProtKB-UniRule"/>
</dbReference>
<dbReference type="GO" id="GO:0005737">
    <property type="term" value="C:cytoplasm"/>
    <property type="evidence" value="ECO:0007669"/>
    <property type="project" value="UniProtKB-SubCell"/>
</dbReference>
<dbReference type="CDD" id="cd02440">
    <property type="entry name" value="AdoMet_MTases"/>
    <property type="match status" value="1"/>
</dbReference>
<dbReference type="Pfam" id="PF01135">
    <property type="entry name" value="PCMT"/>
    <property type="match status" value="1"/>
</dbReference>
<reference evidence="8" key="1">
    <citation type="submission" date="2021-04" db="EMBL/GenBank/DDBJ databases">
        <authorList>
            <person name="Zhang D.-C."/>
        </authorList>
    </citation>
    <scope>NUCLEOTIDE SEQUENCE</scope>
    <source>
        <strain evidence="8">CGMCC 1.15697</strain>
    </source>
</reference>
<dbReference type="GO" id="GO:0032259">
    <property type="term" value="P:methylation"/>
    <property type="evidence" value="ECO:0007669"/>
    <property type="project" value="UniProtKB-KW"/>
</dbReference>
<dbReference type="Proteomes" id="UP000672602">
    <property type="component" value="Unassembled WGS sequence"/>
</dbReference>
<evidence type="ECO:0000256" key="2">
    <source>
        <dbReference type="ARBA" id="ARBA00005369"/>
    </source>
</evidence>
<accession>A0A8J7S1E7</accession>
<evidence type="ECO:0000256" key="1">
    <source>
        <dbReference type="ARBA" id="ARBA00004496"/>
    </source>
</evidence>
<protein>
    <recommendedName>
        <fullName evidence="7">Protein-L-isoaspartate O-methyltransferase</fullName>
        <ecNumber evidence="7">2.1.1.77</ecNumber>
    </recommendedName>
    <alternativeName>
        <fullName evidence="7">L-isoaspartyl protein carboxyl methyltransferase</fullName>
    </alternativeName>
    <alternativeName>
        <fullName evidence="7">Protein L-isoaspartyl methyltransferase</fullName>
    </alternativeName>
    <alternativeName>
        <fullName evidence="7">Protein-beta-aspartate methyltransferase</fullName>
        <shortName evidence="7">PIMT</shortName>
    </alternativeName>
</protein>
<dbReference type="EC" id="2.1.1.77" evidence="7"/>
<organism evidence="8 9">
    <name type="scientific">Marivibrio halodurans</name>
    <dbReference type="NCBI Taxonomy" id="2039722"/>
    <lineage>
        <taxon>Bacteria</taxon>
        <taxon>Pseudomonadati</taxon>
        <taxon>Pseudomonadota</taxon>
        <taxon>Alphaproteobacteria</taxon>
        <taxon>Rhodospirillales</taxon>
        <taxon>Rhodospirillaceae</taxon>
        <taxon>Marivibrio</taxon>
    </lineage>
</organism>
<gene>
    <name evidence="7" type="primary">pcm</name>
    <name evidence="8" type="ORF">KAJ83_07860</name>
</gene>
<sequence length="226" mass="24857">MAASAAQSDGYRQQKAQLILELRRGGAVTDDAVLEAMEKTPREIFVPETFRRHAYENLALPIALGQTISQPQVVGMMTQALALDRRCKVLEIGTGSGYQAVILSYLCRRVYTVERWKPLMREAEAIFRDLDRPNIHTRFGDGGEGWPEQAPFDRIMLTAAAESVPSALFDQLADGGILIAPIGRPLDDDPLGAQVLCRYVKHAADDITSEDMGGVRFVPLRAGTES</sequence>
<dbReference type="Gene3D" id="3.40.50.150">
    <property type="entry name" value="Vaccinia Virus protein VP39"/>
    <property type="match status" value="1"/>
</dbReference>
<evidence type="ECO:0000256" key="4">
    <source>
        <dbReference type="ARBA" id="ARBA00022603"/>
    </source>
</evidence>
<comment type="function">
    <text evidence="7">Catalyzes the methyl esterification of L-isoaspartyl residues in peptides and proteins that result from spontaneous decomposition of normal L-aspartyl and L-asparaginyl residues. It plays a role in the repair and/or degradation of damaged proteins.</text>
</comment>